<dbReference type="EC" id="2.7.8.-" evidence="12"/>
<dbReference type="SUPFAM" id="SSF56024">
    <property type="entry name" value="Phospholipase D/nuclease"/>
    <property type="match status" value="2"/>
</dbReference>
<dbReference type="Pfam" id="PF13396">
    <property type="entry name" value="PLDc_N"/>
    <property type="match status" value="1"/>
</dbReference>
<dbReference type="PANTHER" id="PTHR21248">
    <property type="entry name" value="CARDIOLIPIN SYNTHASE"/>
    <property type="match status" value="1"/>
</dbReference>
<dbReference type="NCBIfam" id="TIGR04265">
    <property type="entry name" value="bac_cardiolipin"/>
    <property type="match status" value="1"/>
</dbReference>
<dbReference type="Proteomes" id="UP000030380">
    <property type="component" value="Unassembled WGS sequence"/>
</dbReference>
<evidence type="ECO:0000256" key="7">
    <source>
        <dbReference type="ARBA" id="ARBA00022989"/>
    </source>
</evidence>
<dbReference type="RefSeq" id="WP_034613792.1">
    <property type="nucleotide sequence ID" value="NZ_JSUM01000005.1"/>
</dbReference>
<dbReference type="GO" id="GO:0032049">
    <property type="term" value="P:cardiolipin biosynthetic process"/>
    <property type="evidence" value="ECO:0007669"/>
    <property type="project" value="UniProtKB-UniRule"/>
</dbReference>
<dbReference type="CDD" id="cd09152">
    <property type="entry name" value="PLDc_EcCLS_like_1"/>
    <property type="match status" value="1"/>
</dbReference>
<protein>
    <recommendedName>
        <fullName evidence="12">Cardiolipin synthase</fullName>
        <ecNumber evidence="12">2.7.8.-</ecNumber>
    </recommendedName>
</protein>
<feature type="transmembrane region" description="Helical" evidence="13">
    <location>
        <begin position="31"/>
        <end position="50"/>
    </location>
</feature>
<evidence type="ECO:0000256" key="6">
    <source>
        <dbReference type="ARBA" id="ARBA00022737"/>
    </source>
</evidence>
<evidence type="ECO:0000256" key="13">
    <source>
        <dbReference type="SAM" id="Phobius"/>
    </source>
</evidence>
<keyword evidence="11" id="KW-1208">Phospholipid metabolism</keyword>
<dbReference type="PANTHER" id="PTHR21248:SF22">
    <property type="entry name" value="PHOSPHOLIPASE D"/>
    <property type="match status" value="1"/>
</dbReference>
<evidence type="ECO:0000256" key="3">
    <source>
        <dbReference type="ARBA" id="ARBA00022516"/>
    </source>
</evidence>
<proteinExistence type="predicted"/>
<evidence type="ECO:0000313" key="15">
    <source>
        <dbReference type="EMBL" id="KGQ70840.1"/>
    </source>
</evidence>
<dbReference type="InterPro" id="IPR025202">
    <property type="entry name" value="PLD-like_dom"/>
</dbReference>
<reference evidence="15 16" key="1">
    <citation type="submission" date="2014-11" db="EMBL/GenBank/DDBJ databases">
        <title>Draft genome sequence of Chelonobacter oris 1662T, associated with respiratory disease in Hermann's Tortoises.</title>
        <authorList>
            <person name="Kudirkiene E."/>
            <person name="Hansen M.J."/>
            <person name="Bojesen A.M."/>
        </authorList>
    </citation>
    <scope>NUCLEOTIDE SEQUENCE [LARGE SCALE GENOMIC DNA]</scope>
    <source>
        <strain evidence="15 16">1662</strain>
    </source>
</reference>
<accession>A0A0A3AUR6</accession>
<dbReference type="OrthoDB" id="9762009at2"/>
<dbReference type="EMBL" id="JSUM01000005">
    <property type="protein sequence ID" value="KGQ70840.1"/>
    <property type="molecule type" value="Genomic_DNA"/>
</dbReference>
<keyword evidence="8" id="KW-0443">Lipid metabolism</keyword>
<dbReference type="PROSITE" id="PS50035">
    <property type="entry name" value="PLD"/>
    <property type="match status" value="2"/>
</dbReference>
<comment type="caution">
    <text evidence="15">The sequence shown here is derived from an EMBL/GenBank/DDBJ whole genome shotgun (WGS) entry which is preliminary data.</text>
</comment>
<dbReference type="Gene3D" id="3.30.870.10">
    <property type="entry name" value="Endonuclease Chain A"/>
    <property type="match status" value="2"/>
</dbReference>
<gene>
    <name evidence="15" type="ORF">OA57_03815</name>
</gene>
<dbReference type="AlphaFoldDB" id="A0A0A3AUR6"/>
<evidence type="ECO:0000256" key="10">
    <source>
        <dbReference type="ARBA" id="ARBA00023209"/>
    </source>
</evidence>
<comment type="subcellular location">
    <subcellularLocation>
        <location evidence="1">Cell membrane</location>
        <topology evidence="1">Multi-pass membrane protein</topology>
    </subcellularLocation>
</comment>
<keyword evidence="10" id="KW-0594">Phospholipid biosynthesis</keyword>
<evidence type="ECO:0000256" key="8">
    <source>
        <dbReference type="ARBA" id="ARBA00023098"/>
    </source>
</evidence>
<keyword evidence="6" id="KW-0677">Repeat</keyword>
<keyword evidence="3" id="KW-0444">Lipid biosynthesis</keyword>
<evidence type="ECO:0000256" key="1">
    <source>
        <dbReference type="ARBA" id="ARBA00004651"/>
    </source>
</evidence>
<dbReference type="GO" id="GO:0008808">
    <property type="term" value="F:cardiolipin synthase activity"/>
    <property type="evidence" value="ECO:0007669"/>
    <property type="project" value="UniProtKB-UniRule"/>
</dbReference>
<evidence type="ECO:0000256" key="4">
    <source>
        <dbReference type="ARBA" id="ARBA00022679"/>
    </source>
</evidence>
<keyword evidence="9 13" id="KW-0472">Membrane</keyword>
<organism evidence="15 16">
    <name type="scientific">Chelonobacter oris</name>
    <dbReference type="NCBI Taxonomy" id="505317"/>
    <lineage>
        <taxon>Bacteria</taxon>
        <taxon>Pseudomonadati</taxon>
        <taxon>Pseudomonadota</taxon>
        <taxon>Gammaproteobacteria</taxon>
        <taxon>Pasteurellales</taxon>
        <taxon>Pasteurellaceae</taxon>
        <taxon>Chelonobacter</taxon>
    </lineage>
</organism>
<feature type="domain" description="PLD phosphodiesterase" evidence="14">
    <location>
        <begin position="388"/>
        <end position="415"/>
    </location>
</feature>
<keyword evidence="4" id="KW-0808">Transferase</keyword>
<evidence type="ECO:0000256" key="12">
    <source>
        <dbReference type="NCBIfam" id="TIGR04265"/>
    </source>
</evidence>
<evidence type="ECO:0000313" key="16">
    <source>
        <dbReference type="Proteomes" id="UP000030380"/>
    </source>
</evidence>
<evidence type="ECO:0000256" key="9">
    <source>
        <dbReference type="ARBA" id="ARBA00023136"/>
    </source>
</evidence>
<evidence type="ECO:0000259" key="14">
    <source>
        <dbReference type="PROSITE" id="PS50035"/>
    </source>
</evidence>
<evidence type="ECO:0000256" key="2">
    <source>
        <dbReference type="ARBA" id="ARBA00022475"/>
    </source>
</evidence>
<name>A0A0A3AUR6_9PAST</name>
<keyword evidence="5 13" id="KW-0812">Transmembrane</keyword>
<dbReference type="CDD" id="cd09158">
    <property type="entry name" value="PLDc_EcCLS_like_2"/>
    <property type="match status" value="1"/>
</dbReference>
<evidence type="ECO:0000256" key="11">
    <source>
        <dbReference type="ARBA" id="ARBA00023264"/>
    </source>
</evidence>
<keyword evidence="16" id="KW-1185">Reference proteome</keyword>
<dbReference type="InterPro" id="IPR027379">
    <property type="entry name" value="CLS_N"/>
</dbReference>
<dbReference type="SMART" id="SM00155">
    <property type="entry name" value="PLDc"/>
    <property type="match status" value="2"/>
</dbReference>
<evidence type="ECO:0000256" key="5">
    <source>
        <dbReference type="ARBA" id="ARBA00022692"/>
    </source>
</evidence>
<sequence length="475" mass="53846">MLLLILHIALVTVFSIRILVRNDLEASGRLAWLVILLLFPYLGVVIYWLFGENNIGRQTTAKYQTIFTQMRHDYPQLISHGQQNEQQIELPYRPAFAYAASINGFHTQSNNQAELMASAAQARERLLADLERAQHCINILYYIWLADHTGINVAKALIRAAQRGVTCRVLVDGLGSRRFVNSDYWQRMKSAGVQLAVTFPINRPIKTILTSRLDLRNHRKITLIDNNVLYCGSQNCADPEFRIKARFAPWVDILLRFEGAVVSQMQLLFASDWLIAGGQPINENLPSQPVTLSGFAAQVVADGPTERKDSSPQLFVSLFNCARRSITLSTPYFVPDHTTIEALCAAAWRGIKVTLIFPQRNDSWIVSAASRSHYANLLKAGVQIYEFRHGLLHAKTLTIDEKISYIGSTNLDLRSFNLNYENNILLQDSDTTAAIYQRQQDYISQSKPIDLEHITHWSLLRRIWQNVIATIGPIL</sequence>
<dbReference type="GO" id="GO:0005886">
    <property type="term" value="C:plasma membrane"/>
    <property type="evidence" value="ECO:0007669"/>
    <property type="project" value="UniProtKB-SubCell"/>
</dbReference>
<dbReference type="InterPro" id="IPR022924">
    <property type="entry name" value="Cardiolipin_synthase"/>
</dbReference>
<keyword evidence="7 13" id="KW-1133">Transmembrane helix</keyword>
<dbReference type="STRING" id="505317.OA57_03815"/>
<dbReference type="InterPro" id="IPR001736">
    <property type="entry name" value="PLipase_D/transphosphatidylase"/>
</dbReference>
<feature type="domain" description="PLD phosphodiesterase" evidence="14">
    <location>
        <begin position="213"/>
        <end position="240"/>
    </location>
</feature>
<dbReference type="Pfam" id="PF13091">
    <property type="entry name" value="PLDc_2"/>
    <property type="match status" value="2"/>
</dbReference>
<keyword evidence="2" id="KW-1003">Cell membrane</keyword>